<reference evidence="2 3" key="1">
    <citation type="submission" date="2018-11" db="EMBL/GenBank/DDBJ databases">
        <title>Genome sequencing and assembly of Anaerosphaera sp. nov., GS7-6-2.</title>
        <authorList>
            <person name="Rettenmaier R."/>
            <person name="Liebl W."/>
            <person name="Zverlov V."/>
        </authorList>
    </citation>
    <scope>NUCLEOTIDE SEQUENCE [LARGE SCALE GENOMIC DNA]</scope>
    <source>
        <strain evidence="2 3">GS7-6-2</strain>
    </source>
</reference>
<gene>
    <name evidence="2" type="ORF">EF514_09035</name>
</gene>
<dbReference type="InterPro" id="IPR032250">
    <property type="entry name" value="DUF4825"/>
</dbReference>
<dbReference type="Pfam" id="PF16107">
    <property type="entry name" value="DUF4825"/>
    <property type="match status" value="1"/>
</dbReference>
<dbReference type="OrthoDB" id="9770467at2"/>
<keyword evidence="3" id="KW-1185">Reference proteome</keyword>
<dbReference type="EMBL" id="RLIH01000015">
    <property type="protein sequence ID" value="RVU54118.1"/>
    <property type="molecule type" value="Genomic_DNA"/>
</dbReference>
<feature type="domain" description="DUF4825" evidence="1">
    <location>
        <begin position="39"/>
        <end position="118"/>
    </location>
</feature>
<name>A0A437S552_9FIRM</name>
<comment type="caution">
    <text evidence="2">The sequence shown here is derived from an EMBL/GenBank/DDBJ whole genome shotgun (WGS) entry which is preliminary data.</text>
</comment>
<protein>
    <submittedName>
        <fullName evidence="2">DUF4825 domain-containing protein</fullName>
    </submittedName>
</protein>
<dbReference type="RefSeq" id="WP_127725118.1">
    <property type="nucleotide sequence ID" value="NZ_RLIH01000015.1"/>
</dbReference>
<proteinExistence type="predicted"/>
<accession>A0A437S552</accession>
<evidence type="ECO:0000313" key="3">
    <source>
        <dbReference type="Proteomes" id="UP000288812"/>
    </source>
</evidence>
<evidence type="ECO:0000259" key="1">
    <source>
        <dbReference type="Pfam" id="PF16107"/>
    </source>
</evidence>
<dbReference type="Proteomes" id="UP000288812">
    <property type="component" value="Unassembled WGS sequence"/>
</dbReference>
<organism evidence="2 3">
    <name type="scientific">Anaerosphaera multitolerans</name>
    <dbReference type="NCBI Taxonomy" id="2487351"/>
    <lineage>
        <taxon>Bacteria</taxon>
        <taxon>Bacillati</taxon>
        <taxon>Bacillota</taxon>
        <taxon>Tissierellia</taxon>
        <taxon>Tissierellales</taxon>
        <taxon>Peptoniphilaceae</taxon>
        <taxon>Anaerosphaera</taxon>
    </lineage>
</organism>
<dbReference type="PROSITE" id="PS51257">
    <property type="entry name" value="PROKAR_LIPOPROTEIN"/>
    <property type="match status" value="1"/>
</dbReference>
<sequence>MVLTKRRIEKTVILLLILLIMSTVLMGCEKKEEDLSSQLYSNRTEYVGDNSKVGNIISLLKFKGYDHMEILSEEEPYSINIYLNENLSEMDLEELQNKSAVIFPLISNLEEINCLGEDGDKLVFTREEIDEFTIKEFGISTEKLGRSLEEFKKLVN</sequence>
<evidence type="ECO:0000313" key="2">
    <source>
        <dbReference type="EMBL" id="RVU54118.1"/>
    </source>
</evidence>
<dbReference type="AlphaFoldDB" id="A0A437S552"/>